<dbReference type="Pfam" id="PF00005">
    <property type="entry name" value="ABC_tran"/>
    <property type="match status" value="1"/>
</dbReference>
<evidence type="ECO:0000259" key="4">
    <source>
        <dbReference type="PROSITE" id="PS50893"/>
    </source>
</evidence>
<evidence type="ECO:0000313" key="6">
    <source>
        <dbReference type="Proteomes" id="UP000809621"/>
    </source>
</evidence>
<dbReference type="GO" id="GO:0005524">
    <property type="term" value="F:ATP binding"/>
    <property type="evidence" value="ECO:0007669"/>
    <property type="project" value="UniProtKB-KW"/>
</dbReference>
<dbReference type="SUPFAM" id="SSF52540">
    <property type="entry name" value="P-loop containing nucleoside triphosphate hydrolases"/>
    <property type="match status" value="1"/>
</dbReference>
<feature type="domain" description="ABC transporter" evidence="4">
    <location>
        <begin position="7"/>
        <end position="243"/>
    </location>
</feature>
<evidence type="ECO:0000256" key="1">
    <source>
        <dbReference type="ARBA" id="ARBA00022448"/>
    </source>
</evidence>
<comment type="caution">
    <text evidence="5">The sequence shown here is derived from an EMBL/GenBank/DDBJ whole genome shotgun (WGS) entry which is preliminary data.</text>
</comment>
<protein>
    <submittedName>
        <fullName evidence="5">ATP-binding cassette domain-containing protein</fullName>
    </submittedName>
</protein>
<dbReference type="Proteomes" id="UP000809621">
    <property type="component" value="Unassembled WGS sequence"/>
</dbReference>
<reference evidence="5 6" key="1">
    <citation type="submission" date="2021-02" db="EMBL/GenBank/DDBJ databases">
        <authorList>
            <person name="Park J.-S."/>
        </authorList>
    </citation>
    <scope>NUCLEOTIDE SEQUENCE [LARGE SCALE GENOMIC DNA]</scope>
    <source>
        <strain evidence="5 6">188UL20-2</strain>
    </source>
</reference>
<dbReference type="PANTHER" id="PTHR43023:SF6">
    <property type="entry name" value="INTERMEMBRANE PHOSPHOLIPID TRANSPORT SYSTEM ATP-BINDING PROTEIN MLAF"/>
    <property type="match status" value="1"/>
</dbReference>
<name>A0ABS2HKH6_9VIBR</name>
<gene>
    <name evidence="5" type="ORF">JQC93_16520</name>
</gene>
<dbReference type="InterPro" id="IPR003439">
    <property type="entry name" value="ABC_transporter-like_ATP-bd"/>
</dbReference>
<evidence type="ECO:0000256" key="2">
    <source>
        <dbReference type="ARBA" id="ARBA00022741"/>
    </source>
</evidence>
<dbReference type="RefSeq" id="WP_205159486.1">
    <property type="nucleotide sequence ID" value="NZ_JAFEUM010000007.1"/>
</dbReference>
<dbReference type="InterPro" id="IPR027417">
    <property type="entry name" value="P-loop_NTPase"/>
</dbReference>
<accession>A0ABS2HKH6</accession>
<evidence type="ECO:0000313" key="5">
    <source>
        <dbReference type="EMBL" id="MBM7038000.1"/>
    </source>
</evidence>
<dbReference type="PROSITE" id="PS50893">
    <property type="entry name" value="ABC_TRANSPORTER_2"/>
    <property type="match status" value="1"/>
</dbReference>
<proteinExistence type="predicted"/>
<sequence length="254" mass="28530">MDVTKKYKIKELSFSRGRKQIFENVSFDVKSAKITAIIGPSGIGKTTLLKLLSGLLEPDDGQVLFNGHHLHQLSRRALFEARKKMGMLFQSGALFTDLTVFDNVAFPLREHTDLSEAEIRTKVMDKLDAVSLADSFDLMPSELSGGMTRRAALARALSLEPDVLLYDEPFVGQDPLTKTTLVKLIDSLNKRLNVTSILVSHDVPEVMMLADYVYMLDNKTIIAHGTPEELRASQNVQVQQFLKPLEFEHLERVE</sequence>
<dbReference type="InterPro" id="IPR003593">
    <property type="entry name" value="AAA+_ATPase"/>
</dbReference>
<dbReference type="EMBL" id="JAFEUM010000007">
    <property type="protein sequence ID" value="MBM7038000.1"/>
    <property type="molecule type" value="Genomic_DNA"/>
</dbReference>
<dbReference type="Gene3D" id="3.40.50.300">
    <property type="entry name" value="P-loop containing nucleotide triphosphate hydrolases"/>
    <property type="match status" value="1"/>
</dbReference>
<dbReference type="PANTHER" id="PTHR43023">
    <property type="entry name" value="PROTEIN TRIGALACTOSYLDIACYLGLYCEROL 3, CHLOROPLASTIC"/>
    <property type="match status" value="1"/>
</dbReference>
<dbReference type="SMART" id="SM00382">
    <property type="entry name" value="AAA"/>
    <property type="match status" value="1"/>
</dbReference>
<keyword evidence="2" id="KW-0547">Nucleotide-binding</keyword>
<keyword evidence="6" id="KW-1185">Reference proteome</keyword>
<keyword evidence="3 5" id="KW-0067">ATP-binding</keyword>
<evidence type="ECO:0000256" key="3">
    <source>
        <dbReference type="ARBA" id="ARBA00022840"/>
    </source>
</evidence>
<organism evidence="5 6">
    <name type="scientific">Vibrio ulleungensis</name>
    <dbReference type="NCBI Taxonomy" id="2807619"/>
    <lineage>
        <taxon>Bacteria</taxon>
        <taxon>Pseudomonadati</taxon>
        <taxon>Pseudomonadota</taxon>
        <taxon>Gammaproteobacteria</taxon>
        <taxon>Vibrionales</taxon>
        <taxon>Vibrionaceae</taxon>
        <taxon>Vibrio</taxon>
    </lineage>
</organism>
<keyword evidence="1" id="KW-0813">Transport</keyword>